<dbReference type="Pfam" id="PF22451">
    <property type="entry name" value="NirdL-like_HTH"/>
    <property type="match status" value="1"/>
</dbReference>
<evidence type="ECO:0000259" key="7">
    <source>
        <dbReference type="Pfam" id="PF22451"/>
    </source>
</evidence>
<comment type="catalytic activity">
    <reaction evidence="5">
        <text>siroheme + 2 H(+) = 12,18-didecarboxysiroheme + 2 CO2</text>
        <dbReference type="Rhea" id="RHEA:19093"/>
        <dbReference type="ChEBI" id="CHEBI:15378"/>
        <dbReference type="ChEBI" id="CHEBI:16526"/>
        <dbReference type="ChEBI" id="CHEBI:60052"/>
        <dbReference type="ChEBI" id="CHEBI:140497"/>
        <dbReference type="EC" id="4.1.1.111"/>
    </reaction>
</comment>
<dbReference type="EMBL" id="JAVXZY010000001">
    <property type="protein sequence ID" value="MDT8998044.1"/>
    <property type="molecule type" value="Genomic_DNA"/>
</dbReference>
<accession>A0ABU3P646</accession>
<evidence type="ECO:0000313" key="8">
    <source>
        <dbReference type="EMBL" id="MDT8998044.1"/>
    </source>
</evidence>
<comment type="pathway">
    <text evidence="2">Porphyrin-containing compound metabolism.</text>
</comment>
<evidence type="ECO:0000313" key="9">
    <source>
        <dbReference type="Proteomes" id="UP001246372"/>
    </source>
</evidence>
<dbReference type="RefSeq" id="WP_315648322.1">
    <property type="nucleotide sequence ID" value="NZ_JAVXZY010000001.1"/>
</dbReference>
<feature type="domain" description="Siroheme decarboxylase NirL-like HTH" evidence="7">
    <location>
        <begin position="190"/>
        <end position="234"/>
    </location>
</feature>
<dbReference type="PANTHER" id="PTHR43413">
    <property type="entry name" value="TRANSCRIPTIONAL REGULATOR, ASNC FAMILY"/>
    <property type="match status" value="1"/>
</dbReference>
<dbReference type="Pfam" id="PF17805">
    <property type="entry name" value="AsnC_trans_reg2"/>
    <property type="match status" value="2"/>
</dbReference>
<reference evidence="8" key="1">
    <citation type="submission" date="2023-09" db="EMBL/GenBank/DDBJ databases">
        <title>Paucibacter sp. APW11 Genome sequencing and assembly.</title>
        <authorList>
            <person name="Kim I."/>
        </authorList>
    </citation>
    <scope>NUCLEOTIDE SEQUENCE</scope>
    <source>
        <strain evidence="8">APW11</strain>
    </source>
</reference>
<evidence type="ECO:0000256" key="5">
    <source>
        <dbReference type="ARBA" id="ARBA00048470"/>
    </source>
</evidence>
<dbReference type="InterPro" id="IPR050684">
    <property type="entry name" value="HTH-Siroheme_Decarb"/>
</dbReference>
<name>A0ABU3P646_9BURK</name>
<dbReference type="Gene3D" id="3.30.70.3460">
    <property type="match status" value="2"/>
</dbReference>
<proteinExistence type="inferred from homology"/>
<evidence type="ECO:0000256" key="4">
    <source>
        <dbReference type="ARBA" id="ARBA00023471"/>
    </source>
</evidence>
<feature type="domain" description="Siroheme decarboxylase AsnC-like ligand binding" evidence="6">
    <location>
        <begin position="245"/>
        <end position="331"/>
    </location>
</feature>
<dbReference type="InterPro" id="IPR053953">
    <property type="entry name" value="NirdL-like_HTH"/>
</dbReference>
<comment type="similarity">
    <text evidence="3">Belongs to the Ahb/Nir family.</text>
</comment>
<evidence type="ECO:0000259" key="6">
    <source>
        <dbReference type="Pfam" id="PF17805"/>
    </source>
</evidence>
<organism evidence="8 9">
    <name type="scientific">Roseateles aquae</name>
    <dbReference type="NCBI Taxonomy" id="3077235"/>
    <lineage>
        <taxon>Bacteria</taxon>
        <taxon>Pseudomonadati</taxon>
        <taxon>Pseudomonadota</taxon>
        <taxon>Betaproteobacteria</taxon>
        <taxon>Burkholderiales</taxon>
        <taxon>Sphaerotilaceae</taxon>
        <taxon>Roseateles</taxon>
    </lineage>
</organism>
<evidence type="ECO:0000256" key="2">
    <source>
        <dbReference type="ARBA" id="ARBA00023444"/>
    </source>
</evidence>
<keyword evidence="9" id="KW-1185">Reference proteome</keyword>
<feature type="domain" description="Siroheme decarboxylase AsnC-like ligand binding" evidence="6">
    <location>
        <begin position="81"/>
        <end position="154"/>
    </location>
</feature>
<gene>
    <name evidence="8" type="ORF">RQP53_02010</name>
</gene>
<evidence type="ECO:0000256" key="3">
    <source>
        <dbReference type="ARBA" id="ARBA00023457"/>
    </source>
</evidence>
<dbReference type="EC" id="4.1.1.111" evidence="4"/>
<dbReference type="InterPro" id="IPR040523">
    <property type="entry name" value="AsnC_trans_reg2"/>
</dbReference>
<comment type="caution">
    <text evidence="8">The sequence shown here is derived from an EMBL/GenBank/DDBJ whole genome shotgun (WGS) entry which is preliminary data.</text>
</comment>
<sequence>MPSAMSVIDARLLNDWQQRFPLCERPFAALAESLKDNLAGAPPELLHCDATLVLQRLQALHEAGSLSRIGGIWNPGAGGAALLCAMAVPPQRLQAAAARVSAHPGVNHNYEREHAYNLWFVMTGVDAEAVERGVQALEQQSGLHVLRLPMQRAYRINLGFDLRSAGAVAHDAGEGRTRNVVRPVCAEDRGLAALLEQGLPLRERPYAVWAEALGWTEAQVLSRLQRWLDDGSLRRFGLIVRHHELGYRANAMCVFDVADELVDERAAALARQPGVTLCYRRARGPGWPYNLYCMMHGREREQVLQALGRAISAAGLDARSAAVLFSRRRFKQCGASYFRAHDAAPRQDGLAAQEAPHVLA</sequence>
<evidence type="ECO:0000256" key="1">
    <source>
        <dbReference type="ARBA" id="ARBA00023239"/>
    </source>
</evidence>
<protein>
    <recommendedName>
        <fullName evidence="4">siroheme decarboxylase</fullName>
        <ecNumber evidence="4">4.1.1.111</ecNumber>
    </recommendedName>
</protein>
<dbReference type="Proteomes" id="UP001246372">
    <property type="component" value="Unassembled WGS sequence"/>
</dbReference>
<dbReference type="PANTHER" id="PTHR43413:SF1">
    <property type="entry name" value="SIROHEME DECARBOXYLASE NIRL SUBUNIT"/>
    <property type="match status" value="1"/>
</dbReference>
<dbReference type="Gene3D" id="1.10.10.2890">
    <property type="match status" value="1"/>
</dbReference>
<keyword evidence="1" id="KW-0456">Lyase</keyword>